<dbReference type="InterPro" id="IPR003593">
    <property type="entry name" value="AAA+_ATPase"/>
</dbReference>
<dbReference type="FunFam" id="3.40.50.300:FF:000479">
    <property type="entry name" value="Multidrug resistance protein 1A"/>
    <property type="match status" value="2"/>
</dbReference>
<feature type="transmembrane region" description="Helical" evidence="13">
    <location>
        <begin position="873"/>
        <end position="894"/>
    </location>
</feature>
<feature type="transmembrane region" description="Helical" evidence="13">
    <location>
        <begin position="751"/>
        <end position="773"/>
    </location>
</feature>
<dbReference type="GO" id="GO:0015421">
    <property type="term" value="F:ABC-type oligopeptide transporter activity"/>
    <property type="evidence" value="ECO:0007669"/>
    <property type="project" value="TreeGrafter"/>
</dbReference>
<comment type="subcellular location">
    <subcellularLocation>
        <location evidence="1">Membrane</location>
        <topology evidence="1">Multi-pass membrane protein</topology>
    </subcellularLocation>
</comment>
<dbReference type="InterPro" id="IPR027417">
    <property type="entry name" value="P-loop_NTPase"/>
</dbReference>
<evidence type="ECO:0000256" key="12">
    <source>
        <dbReference type="ARBA" id="ARBA00023180"/>
    </source>
</evidence>
<keyword evidence="5 13" id="KW-0812">Transmembrane</keyword>
<reference evidence="17" key="1">
    <citation type="submission" date="2020-03" db="EMBL/GenBank/DDBJ databases">
        <title>Studies in the Genomics of Life Span.</title>
        <authorList>
            <person name="Glass D."/>
        </authorList>
    </citation>
    <scope>NUCLEOTIDE SEQUENCE</scope>
    <source>
        <strain evidence="17">SUZIE</strain>
        <tissue evidence="17">Muscle</tissue>
    </source>
</reference>
<comment type="similarity">
    <text evidence="2">Belongs to the ABC transporter superfamily. ABCB family. Multidrug resistance exporter (TC 3.A.1.201) subfamily.</text>
</comment>
<keyword evidence="8" id="KW-0067">ATP-binding</keyword>
<dbReference type="GO" id="GO:0090374">
    <property type="term" value="P:oligopeptide export from mitochondrion"/>
    <property type="evidence" value="ECO:0007669"/>
    <property type="project" value="TreeGrafter"/>
</dbReference>
<evidence type="ECO:0000313" key="18">
    <source>
        <dbReference type="Proteomes" id="UP001166674"/>
    </source>
</evidence>
<dbReference type="InterPro" id="IPR036640">
    <property type="entry name" value="ABC1_TM_sf"/>
</dbReference>
<dbReference type="AlphaFoldDB" id="A0AA41MIP8"/>
<dbReference type="Gene3D" id="1.20.1560.10">
    <property type="entry name" value="ABC transporter type 1, transmembrane domain"/>
    <property type="match status" value="1"/>
</dbReference>
<feature type="domain" description="ABC transporter" evidence="15">
    <location>
        <begin position="340"/>
        <end position="576"/>
    </location>
</feature>
<dbReference type="SUPFAM" id="SSF90123">
    <property type="entry name" value="ABC transporter transmembrane region"/>
    <property type="match status" value="2"/>
</dbReference>
<evidence type="ECO:0000259" key="15">
    <source>
        <dbReference type="PROSITE" id="PS50893"/>
    </source>
</evidence>
<keyword evidence="6" id="KW-0677">Repeat</keyword>
<feature type="domain" description="ABC transmembrane type-1" evidence="16">
    <location>
        <begin position="654"/>
        <end position="899"/>
    </location>
</feature>
<evidence type="ECO:0000259" key="16">
    <source>
        <dbReference type="PROSITE" id="PS50929"/>
    </source>
</evidence>
<dbReference type="PANTHER" id="PTHR43394:SF28">
    <property type="entry name" value="ATP-BINDING CASSETTE SUBFAMILY B MEMBER 1"/>
    <property type="match status" value="1"/>
</dbReference>
<dbReference type="FunFam" id="1.20.1560.10:FF:000046">
    <property type="entry name" value="ATP-binding cassette subfamily B member 11"/>
    <property type="match status" value="1"/>
</dbReference>
<feature type="domain" description="ABC transporter" evidence="15">
    <location>
        <begin position="934"/>
        <end position="1172"/>
    </location>
</feature>
<keyword evidence="3" id="KW-0813">Transport</keyword>
<keyword evidence="12" id="KW-0325">Glycoprotein</keyword>
<keyword evidence="4" id="KW-0597">Phosphoprotein</keyword>
<evidence type="ECO:0000256" key="7">
    <source>
        <dbReference type="ARBA" id="ARBA00022741"/>
    </source>
</evidence>
<keyword evidence="14" id="KW-0732">Signal</keyword>
<feature type="transmembrane region" description="Helical" evidence="13">
    <location>
        <begin position="834"/>
        <end position="853"/>
    </location>
</feature>
<dbReference type="GO" id="GO:0005524">
    <property type="term" value="F:ATP binding"/>
    <property type="evidence" value="ECO:0007669"/>
    <property type="project" value="UniProtKB-KW"/>
</dbReference>
<dbReference type="FunFam" id="1.20.1560.10:FF:000043">
    <property type="entry name" value="Multidrug resistance protein 1A"/>
    <property type="match status" value="1"/>
</dbReference>
<feature type="chain" id="PRO_5041268171" evidence="14">
    <location>
        <begin position="24"/>
        <end position="1178"/>
    </location>
</feature>
<keyword evidence="11 13" id="KW-0472">Membrane</keyword>
<feature type="transmembrane region" description="Helical" evidence="13">
    <location>
        <begin position="163"/>
        <end position="181"/>
    </location>
</feature>
<evidence type="ECO:0000256" key="2">
    <source>
        <dbReference type="ARBA" id="ARBA00007577"/>
    </source>
</evidence>
<evidence type="ECO:0000256" key="4">
    <source>
        <dbReference type="ARBA" id="ARBA00022553"/>
    </source>
</evidence>
<keyword evidence="9" id="KW-1278">Translocase</keyword>
<keyword evidence="18" id="KW-1185">Reference proteome</keyword>
<dbReference type="Gene3D" id="3.40.50.300">
    <property type="entry name" value="P-loop containing nucleotide triphosphate hydrolases"/>
    <property type="match status" value="2"/>
</dbReference>
<feature type="domain" description="ABC transmembrane type-1" evidence="16">
    <location>
        <begin position="2"/>
        <end position="305"/>
    </location>
</feature>
<evidence type="ECO:0000256" key="10">
    <source>
        <dbReference type="ARBA" id="ARBA00022989"/>
    </source>
</evidence>
<feature type="transmembrane region" description="Helical" evidence="13">
    <location>
        <begin position="64"/>
        <end position="87"/>
    </location>
</feature>
<evidence type="ECO:0000256" key="11">
    <source>
        <dbReference type="ARBA" id="ARBA00023136"/>
    </source>
</evidence>
<dbReference type="InterPro" id="IPR011527">
    <property type="entry name" value="ABC1_TM_dom"/>
</dbReference>
<keyword evidence="7" id="KW-0547">Nucleotide-binding</keyword>
<protein>
    <submittedName>
        <fullName evidence="17">Multidrug resistance protein 1</fullName>
    </submittedName>
</protein>
<proteinExistence type="inferred from homology"/>
<dbReference type="GO" id="GO:0005743">
    <property type="term" value="C:mitochondrial inner membrane"/>
    <property type="evidence" value="ECO:0007669"/>
    <property type="project" value="TreeGrafter"/>
</dbReference>
<dbReference type="InterPro" id="IPR017871">
    <property type="entry name" value="ABC_transporter-like_CS"/>
</dbReference>
<evidence type="ECO:0000256" key="8">
    <source>
        <dbReference type="ARBA" id="ARBA00022840"/>
    </source>
</evidence>
<dbReference type="SMART" id="SM00382">
    <property type="entry name" value="AAA"/>
    <property type="match status" value="2"/>
</dbReference>
<evidence type="ECO:0000256" key="3">
    <source>
        <dbReference type="ARBA" id="ARBA00022448"/>
    </source>
</evidence>
<dbReference type="Pfam" id="PF00005">
    <property type="entry name" value="ABC_tran"/>
    <property type="match status" value="2"/>
</dbReference>
<evidence type="ECO:0000256" key="5">
    <source>
        <dbReference type="ARBA" id="ARBA00022692"/>
    </source>
</evidence>
<dbReference type="SUPFAM" id="SSF52540">
    <property type="entry name" value="P-loop containing nucleoside triphosphate hydrolases"/>
    <property type="match status" value="2"/>
</dbReference>
<sequence>MVLGTLAAIIHGAALPLMMLVFGEMTDSFANLGSLIPANITTNQSEADFKLNISLEEEMTTYAYYYSGIGAGVLVAAYIQVSFWCMAAGRQINKIRKQFFHAIMKQEIGWFDVHDVGELNTRLTDDVSKINEGIGDKIGMFFQSMATFLAGFVIGFIRGWKLTLVILTISPVLGLSAAIWAKILSSFTDKELLAYAKAGAVAEEVLAAIRTVIAFGGQKKELERYNKNLEEAKRIGIKKAITANISIGAAFLLIYASYALAFWYGTSLVLSKEYTIGQVLTVFFSVLIGAFSVGQASPSIEAFANARGAAYEVFKIIDNKPSIDSFSMNGHKPDNIKGNLEFRNVHFTYPSRKEVKILKGLNLKVQSGQTVALVGNSGCGKSTTVQLLQRLYDPTEGVISIDGQDIRTINVRYLREIIGVVSQEPVLFATTIAENIRYGRENVTMEEIEKAVKEANAYDFIMKLPLKFDTLVGERGAQLSGGQKQRIAIARALVRNPKILLLDEATSALDTESEAVVQVALDKAREGRTTIVIAHRLSTVRNADVIAGFDDGVIVEKGNHDELMKEKGVYFKLVTMQTGGNEIELENEVCESKTDIDAFDMSSKDSGSSLIRRRSTRMSVHGPQGQDRKLSTKETLVFVRNDDPETQRQNSNIFSLLFLILGIISFITFFLQGFTFGKAGEILTKRLRYMVFRSMLRQDVSWFDDPKNTTGALTTRLANDAAQVKGAIGSRLAVITQNIANLGTGIIISLIYGWQLTLLLLAIVPIIAIAGVIEMKMLSGQALKDKKELEGSGKIATEAIENFRTVVSLTREQKFENMYAQSLQIPYRNSLRKAHIFGITFSFTQAMMYFSYAACFRFGAFLVEKGYMDFENVLLVFSAIVFGAMAVGQVSSFAPDYSKAKVSASHIIMIIEKIPVIDSYSVEGLKPNMLEGNVTFNEVMFNYPMRPNIPVLQGLSLQVKKGQTLALVGSSGCGKSTVVQLLERFYDPLAGTVLVDGKDIRQLNVQWLRAHLGIVSQEPILFDCSIGENIAYGDNSRVVSQEEIMRAAKEANIHHFIESLPDKYNTRVGDKGTQLSGGQKQRIAIARALVRQPHILLLDEATSALDTESEKVVQEALDKARKGRTCIVIAHRLSTIQNADVIVVFQNGKVKEHGTHQQLLAQKGIYFSMVSVQAGAKR</sequence>
<dbReference type="InterPro" id="IPR003439">
    <property type="entry name" value="ABC_transporter-like_ATP-bd"/>
</dbReference>
<dbReference type="PANTHER" id="PTHR43394">
    <property type="entry name" value="ATP-DEPENDENT PERMEASE MDL1, MITOCHONDRIAL"/>
    <property type="match status" value="1"/>
</dbReference>
<dbReference type="PROSITE" id="PS50893">
    <property type="entry name" value="ABC_TRANSPORTER_2"/>
    <property type="match status" value="2"/>
</dbReference>
<evidence type="ECO:0000256" key="9">
    <source>
        <dbReference type="ARBA" id="ARBA00022967"/>
    </source>
</evidence>
<evidence type="ECO:0000256" key="14">
    <source>
        <dbReference type="SAM" id="SignalP"/>
    </source>
</evidence>
<evidence type="ECO:0000313" key="17">
    <source>
        <dbReference type="EMBL" id="MBZ3872673.1"/>
    </source>
</evidence>
<evidence type="ECO:0000256" key="13">
    <source>
        <dbReference type="SAM" id="Phobius"/>
    </source>
</evidence>
<dbReference type="Pfam" id="PF00664">
    <property type="entry name" value="ABC_membrane"/>
    <property type="match status" value="2"/>
</dbReference>
<dbReference type="Proteomes" id="UP001166674">
    <property type="component" value="Unassembled WGS sequence"/>
</dbReference>
<keyword evidence="10 13" id="KW-1133">Transmembrane helix</keyword>
<evidence type="ECO:0000256" key="1">
    <source>
        <dbReference type="ARBA" id="ARBA00004141"/>
    </source>
</evidence>
<dbReference type="CDD" id="cd03249">
    <property type="entry name" value="ABC_MTABC3_MDL1_MDL2"/>
    <property type="match status" value="2"/>
</dbReference>
<dbReference type="PROSITE" id="PS50929">
    <property type="entry name" value="ABC_TM1F"/>
    <property type="match status" value="2"/>
</dbReference>
<dbReference type="PROSITE" id="PS00211">
    <property type="entry name" value="ABC_TRANSPORTER_1"/>
    <property type="match status" value="2"/>
</dbReference>
<feature type="transmembrane region" description="Helical" evidence="13">
    <location>
        <begin position="241"/>
        <end position="264"/>
    </location>
</feature>
<feature type="transmembrane region" description="Helical" evidence="13">
    <location>
        <begin position="653"/>
        <end position="674"/>
    </location>
</feature>
<organism evidence="17 18">
    <name type="scientific">Sciurus carolinensis</name>
    <name type="common">Eastern gray squirrel</name>
    <dbReference type="NCBI Taxonomy" id="30640"/>
    <lineage>
        <taxon>Eukaryota</taxon>
        <taxon>Metazoa</taxon>
        <taxon>Chordata</taxon>
        <taxon>Craniata</taxon>
        <taxon>Vertebrata</taxon>
        <taxon>Euteleostomi</taxon>
        <taxon>Mammalia</taxon>
        <taxon>Eutheria</taxon>
        <taxon>Euarchontoglires</taxon>
        <taxon>Glires</taxon>
        <taxon>Rodentia</taxon>
        <taxon>Sciuromorpha</taxon>
        <taxon>Sciuridae</taxon>
        <taxon>Sciurinae</taxon>
        <taxon>Sciurini</taxon>
        <taxon>Sciurus</taxon>
    </lineage>
</organism>
<accession>A0AA41MIP8</accession>
<feature type="transmembrane region" description="Helical" evidence="13">
    <location>
        <begin position="138"/>
        <end position="157"/>
    </location>
</feature>
<dbReference type="GO" id="GO:0016887">
    <property type="term" value="F:ATP hydrolysis activity"/>
    <property type="evidence" value="ECO:0007669"/>
    <property type="project" value="InterPro"/>
</dbReference>
<evidence type="ECO:0000256" key="6">
    <source>
        <dbReference type="ARBA" id="ARBA00022737"/>
    </source>
</evidence>
<name>A0AA41MIP8_SCICA</name>
<gene>
    <name evidence="17" type="ORF">SUZIE_119115</name>
</gene>
<comment type="caution">
    <text evidence="17">The sequence shown here is derived from an EMBL/GenBank/DDBJ whole genome shotgun (WGS) entry which is preliminary data.</text>
</comment>
<feature type="transmembrane region" description="Helical" evidence="13">
    <location>
        <begin position="276"/>
        <end position="294"/>
    </location>
</feature>
<dbReference type="EMBL" id="JAATJV010190099">
    <property type="protein sequence ID" value="MBZ3872673.1"/>
    <property type="molecule type" value="Genomic_DNA"/>
</dbReference>
<dbReference type="CDD" id="cd18558">
    <property type="entry name" value="ABC_6TM_Pgp_ABCB1"/>
    <property type="match status" value="1"/>
</dbReference>
<feature type="signal peptide" evidence="14">
    <location>
        <begin position="1"/>
        <end position="23"/>
    </location>
</feature>
<dbReference type="InterPro" id="IPR039421">
    <property type="entry name" value="Type_1_exporter"/>
</dbReference>